<evidence type="ECO:0000256" key="1">
    <source>
        <dbReference type="ARBA" id="ARBA00010928"/>
    </source>
</evidence>
<organism evidence="4 5">
    <name type="scientific">Paenibacillus hemerocallicola</name>
    <dbReference type="NCBI Taxonomy" id="1172614"/>
    <lineage>
        <taxon>Bacteria</taxon>
        <taxon>Bacillati</taxon>
        <taxon>Bacillota</taxon>
        <taxon>Bacilli</taxon>
        <taxon>Bacillales</taxon>
        <taxon>Paenibacillaceae</taxon>
        <taxon>Paenibacillus</taxon>
    </lineage>
</organism>
<accession>A0A5C4SY98</accession>
<gene>
    <name evidence="4" type="ORF">FE784_34115</name>
</gene>
<evidence type="ECO:0000313" key="5">
    <source>
        <dbReference type="Proteomes" id="UP000307943"/>
    </source>
</evidence>
<dbReference type="Proteomes" id="UP000307943">
    <property type="component" value="Unassembled WGS sequence"/>
</dbReference>
<dbReference type="InterPro" id="IPR036291">
    <property type="entry name" value="NAD(P)-bd_dom_sf"/>
</dbReference>
<evidence type="ECO:0000259" key="3">
    <source>
        <dbReference type="Pfam" id="PF02894"/>
    </source>
</evidence>
<dbReference type="Pfam" id="PF01408">
    <property type="entry name" value="GFO_IDH_MocA"/>
    <property type="match status" value="1"/>
</dbReference>
<dbReference type="InterPro" id="IPR000683">
    <property type="entry name" value="Gfo/Idh/MocA-like_OxRdtase_N"/>
</dbReference>
<dbReference type="PANTHER" id="PTHR43377:SF1">
    <property type="entry name" value="BILIVERDIN REDUCTASE A"/>
    <property type="match status" value="1"/>
</dbReference>
<dbReference type="InterPro" id="IPR004104">
    <property type="entry name" value="Gfo/Idh/MocA-like_OxRdtase_C"/>
</dbReference>
<evidence type="ECO:0000259" key="2">
    <source>
        <dbReference type="Pfam" id="PF01408"/>
    </source>
</evidence>
<dbReference type="OrthoDB" id="9815825at2"/>
<dbReference type="Gene3D" id="3.40.50.720">
    <property type="entry name" value="NAD(P)-binding Rossmann-like Domain"/>
    <property type="match status" value="1"/>
</dbReference>
<comment type="similarity">
    <text evidence="1">Belongs to the Gfo/Idh/MocA family.</text>
</comment>
<dbReference type="RefSeq" id="WP_139606725.1">
    <property type="nucleotide sequence ID" value="NZ_VDCQ01000073.1"/>
</dbReference>
<dbReference type="SUPFAM" id="SSF51735">
    <property type="entry name" value="NAD(P)-binding Rossmann-fold domains"/>
    <property type="match status" value="1"/>
</dbReference>
<proteinExistence type="inferred from homology"/>
<evidence type="ECO:0000313" key="4">
    <source>
        <dbReference type="EMBL" id="TNJ61578.1"/>
    </source>
</evidence>
<dbReference type="GO" id="GO:0000166">
    <property type="term" value="F:nucleotide binding"/>
    <property type="evidence" value="ECO:0007669"/>
    <property type="project" value="InterPro"/>
</dbReference>
<dbReference type="SUPFAM" id="SSF55347">
    <property type="entry name" value="Glyceraldehyde-3-phosphate dehydrogenase-like, C-terminal domain"/>
    <property type="match status" value="1"/>
</dbReference>
<sequence length="343" mass="38223">MTVRYGLIGYGAWGSHHAKTIQSTPSARLVAVAASSEASADKAKAELGTDVYTDYTKLLEREDIDVVDIVVPNYLHHEIALRTLKAGKHILLEKPMALTVEECRDLIDEAAGRGLTIQIGFELHFSPLWGRVKALIDEGKIGELKTAHVHLSRFPYRNGSGGWRKDAKRVGNWILEEPVHFYDLVRWYFAGQEQPVSLYALGNSRDAGTEADQLYENIATGISFSKGGYATVNQTLAAYGHYLSGEFIGTKGVLKAKWSGSSDRIRDPRFRLEYYDGEHRHELEVVDKPGELFELEYQIAQFTEVIAKGERPIVSGEDGLWAVKLSLAAQESIVGKKVVLFDR</sequence>
<dbReference type="AlphaFoldDB" id="A0A5C4SY98"/>
<keyword evidence="5" id="KW-1185">Reference proteome</keyword>
<dbReference type="PANTHER" id="PTHR43377">
    <property type="entry name" value="BILIVERDIN REDUCTASE A"/>
    <property type="match status" value="1"/>
</dbReference>
<name>A0A5C4SY98_9BACL</name>
<dbReference type="EMBL" id="VDCQ01000073">
    <property type="protein sequence ID" value="TNJ61578.1"/>
    <property type="molecule type" value="Genomic_DNA"/>
</dbReference>
<reference evidence="4 5" key="1">
    <citation type="submission" date="2019-05" db="EMBL/GenBank/DDBJ databases">
        <title>We sequenced the genome of Paenibacillus hemerocallicola KCTC 33185 for further insight into its adaptation and study the phylogeny of Paenibacillus.</title>
        <authorList>
            <person name="Narsing Rao M.P."/>
        </authorList>
    </citation>
    <scope>NUCLEOTIDE SEQUENCE [LARGE SCALE GENOMIC DNA]</scope>
    <source>
        <strain evidence="4 5">KCTC 33185</strain>
    </source>
</reference>
<feature type="domain" description="Gfo/Idh/MocA-like oxidoreductase N-terminal" evidence="2">
    <location>
        <begin position="3"/>
        <end position="121"/>
    </location>
</feature>
<feature type="domain" description="Gfo/Idh/MocA-like oxidoreductase C-terminal" evidence="3">
    <location>
        <begin position="133"/>
        <end position="337"/>
    </location>
</feature>
<comment type="caution">
    <text evidence="4">The sequence shown here is derived from an EMBL/GenBank/DDBJ whole genome shotgun (WGS) entry which is preliminary data.</text>
</comment>
<dbReference type="InterPro" id="IPR051450">
    <property type="entry name" value="Gfo/Idh/MocA_Oxidoreductases"/>
</dbReference>
<dbReference type="Gene3D" id="3.30.360.10">
    <property type="entry name" value="Dihydrodipicolinate Reductase, domain 2"/>
    <property type="match status" value="1"/>
</dbReference>
<protein>
    <submittedName>
        <fullName evidence="4">Gfo/Idh/MocA family oxidoreductase</fullName>
    </submittedName>
</protein>
<dbReference type="Pfam" id="PF02894">
    <property type="entry name" value="GFO_IDH_MocA_C"/>
    <property type="match status" value="1"/>
</dbReference>